<feature type="signal peptide" evidence="2">
    <location>
        <begin position="1"/>
        <end position="19"/>
    </location>
</feature>
<keyword evidence="1" id="KW-0472">Membrane</keyword>
<feature type="chain" id="PRO_5008456274" description="Outer membrane lipoprotein RcsF" evidence="2">
    <location>
        <begin position="20"/>
        <end position="130"/>
    </location>
</feature>
<evidence type="ECO:0000256" key="1">
    <source>
        <dbReference type="HAMAP-Rule" id="MF_00976"/>
    </source>
</evidence>
<comment type="similarity">
    <text evidence="1">Belongs to the RcsF family.</text>
</comment>
<dbReference type="EMBL" id="CBSW010000279">
    <property type="protein sequence ID" value="CDG99029.1"/>
    <property type="molecule type" value="Genomic_DNA"/>
</dbReference>
<comment type="caution">
    <text evidence="1">Lacks conserved residue(s) required for the propagation of feature annotation.</text>
</comment>
<reference evidence="3" key="1">
    <citation type="submission" date="2013-07" db="EMBL/GenBank/DDBJ databases">
        <title>Sub-species coevolution in mutualistic symbiosis.</title>
        <authorList>
            <person name="Murfin K."/>
            <person name="Klassen J."/>
            <person name="Lee M."/>
            <person name="Forst S."/>
            <person name="Stock P."/>
            <person name="Goodrich-Blair H."/>
        </authorList>
    </citation>
    <scope>NUCLEOTIDE SEQUENCE [LARGE SCALE GENOMIC DNA]</scope>
    <source>
        <strain evidence="3">Puntauvense</strain>
    </source>
</reference>
<comment type="caution">
    <text evidence="3">The sequence shown here is derived from an EMBL/GenBank/DDBJ whole genome shotgun (WGS) entry which is preliminary data.</text>
</comment>
<dbReference type="GO" id="GO:0035556">
    <property type="term" value="P:intracellular signal transduction"/>
    <property type="evidence" value="ECO:0007669"/>
    <property type="project" value="InterPro"/>
</dbReference>
<sequence length="130" mass="14107">MRMLPICFMALFMVGCTSLSTQVEKPTQVGSKLKHQPAKKSKVSSYIELYTKTEELLGTPFKDLGIVFGESCRTTQQDPPASIAVARKNMLAKAASLKANAVLLHQCAILSNHNCYQAAICEGSALLTTK</sequence>
<dbReference type="HAMAP" id="MF_00976">
    <property type="entry name" value="RcsF"/>
    <property type="match status" value="1"/>
</dbReference>
<dbReference type="InterPro" id="IPR030852">
    <property type="entry name" value="RcsF"/>
</dbReference>
<dbReference type="PROSITE" id="PS51257">
    <property type="entry name" value="PROKAR_LIPOPROTEIN"/>
    <property type="match status" value="1"/>
</dbReference>
<name>A0A077NJL1_XENBV</name>
<evidence type="ECO:0000313" key="3">
    <source>
        <dbReference type="EMBL" id="CDG99029.1"/>
    </source>
</evidence>
<comment type="function">
    <text evidence="1">Essential component of the Rcs signaling system, which controls transcription of numerous genes. Plays a role in signal transduction from the cell surface to the histidine kinase RcsC. May detect outer membrane defects.</text>
</comment>
<organism evidence="3">
    <name type="scientific">Xenorhabdus bovienii str. puntauvense</name>
    <dbReference type="NCBI Taxonomy" id="1398201"/>
    <lineage>
        <taxon>Bacteria</taxon>
        <taxon>Pseudomonadati</taxon>
        <taxon>Pseudomonadota</taxon>
        <taxon>Gammaproteobacteria</taxon>
        <taxon>Enterobacterales</taxon>
        <taxon>Morganellaceae</taxon>
        <taxon>Xenorhabdus</taxon>
    </lineage>
</organism>
<accession>A0A077NJL1</accession>
<dbReference type="NCBIfam" id="NF008048">
    <property type="entry name" value="PRK10781.1"/>
    <property type="match status" value="1"/>
</dbReference>
<dbReference type="Pfam" id="PF16358">
    <property type="entry name" value="RcsF"/>
    <property type="match status" value="1"/>
</dbReference>
<dbReference type="Gene3D" id="3.30.110.70">
    <property type="entry name" value="Hypothetical protein apc22750. Chain B"/>
    <property type="match status" value="1"/>
</dbReference>
<proteinExistence type="inferred from homology"/>
<comment type="subcellular location">
    <subcellularLocation>
        <location evidence="1">Cell outer membrane</location>
        <topology evidence="1">Lipid-anchor</topology>
        <orientation evidence="1">Periplasmic side</orientation>
    </subcellularLocation>
</comment>
<protein>
    <recommendedName>
        <fullName evidence="1">Outer membrane lipoprotein RcsF</fullName>
    </recommendedName>
</protein>
<dbReference type="GO" id="GO:0031241">
    <property type="term" value="C:periplasmic side of cell outer membrane"/>
    <property type="evidence" value="ECO:0007669"/>
    <property type="project" value="UniProtKB-UniRule"/>
</dbReference>
<dbReference type="AlphaFoldDB" id="A0A077NJL1"/>
<dbReference type="RefSeq" id="WP_038213866.1">
    <property type="nucleotide sequence ID" value="NZ_CAWLWN010000069.1"/>
</dbReference>
<dbReference type="HOGENOM" id="CLU_142248_1_0_6"/>
<keyword evidence="1" id="KW-0998">Cell outer membrane</keyword>
<gene>
    <name evidence="1 3" type="primary">rcsF</name>
    <name evidence="3" type="ORF">XBP1_720005</name>
</gene>
<keyword evidence="2" id="KW-0732">Signal</keyword>
<evidence type="ECO:0000256" key="2">
    <source>
        <dbReference type="SAM" id="SignalP"/>
    </source>
</evidence>
<dbReference type="Proteomes" id="UP000028511">
    <property type="component" value="Unassembled WGS sequence"/>
</dbReference>